<dbReference type="Pfam" id="PF13181">
    <property type="entry name" value="TPR_8"/>
    <property type="match status" value="1"/>
</dbReference>
<dbReference type="PANTHER" id="PTHR45586:SF1">
    <property type="entry name" value="LIPOPOLYSACCHARIDE ASSEMBLY PROTEIN B"/>
    <property type="match status" value="1"/>
</dbReference>
<reference evidence="4 5" key="1">
    <citation type="journal article" date="2018" name="J. Microbiol.">
        <title>Bacillus spongiae sp. nov., isolated from sponge of Jeju Island.</title>
        <authorList>
            <person name="Lee G.E."/>
            <person name="Im W.T."/>
            <person name="Park J.S."/>
        </authorList>
    </citation>
    <scope>NUCLEOTIDE SEQUENCE [LARGE SCALE GENOMIC DNA]</scope>
    <source>
        <strain evidence="4 5">135PIL107-10</strain>
    </source>
</reference>
<protein>
    <submittedName>
        <fullName evidence="4">Tetratricopeptide repeat protein</fullName>
    </submittedName>
</protein>
<dbReference type="Proteomes" id="UP001312865">
    <property type="component" value="Unassembled WGS sequence"/>
</dbReference>
<keyword evidence="5" id="KW-1185">Reference proteome</keyword>
<evidence type="ECO:0000256" key="2">
    <source>
        <dbReference type="ARBA" id="ARBA00022803"/>
    </source>
</evidence>
<gene>
    <name evidence="4" type="ORF">WAK64_09025</name>
</gene>
<dbReference type="Pfam" id="PF13432">
    <property type="entry name" value="TPR_16"/>
    <property type="match status" value="1"/>
</dbReference>
<dbReference type="SUPFAM" id="SSF48452">
    <property type="entry name" value="TPR-like"/>
    <property type="match status" value="3"/>
</dbReference>
<dbReference type="InterPro" id="IPR051012">
    <property type="entry name" value="CellSynth/LPSAsmb/PSIAsmb"/>
</dbReference>
<dbReference type="PANTHER" id="PTHR45586">
    <property type="entry name" value="TPR REPEAT-CONTAINING PROTEIN PA4667"/>
    <property type="match status" value="1"/>
</dbReference>
<dbReference type="SMART" id="SM00028">
    <property type="entry name" value="TPR"/>
    <property type="match status" value="7"/>
</dbReference>
<dbReference type="InterPro" id="IPR011990">
    <property type="entry name" value="TPR-like_helical_dom_sf"/>
</dbReference>
<dbReference type="Pfam" id="PF14559">
    <property type="entry name" value="TPR_19"/>
    <property type="match status" value="1"/>
</dbReference>
<dbReference type="RefSeq" id="WP_336586635.1">
    <property type="nucleotide sequence ID" value="NZ_JBBAXC010000006.1"/>
</dbReference>
<dbReference type="Gene3D" id="1.25.40.10">
    <property type="entry name" value="Tetratricopeptide repeat domain"/>
    <property type="match status" value="2"/>
</dbReference>
<sequence length="423" mass="48734">MNTGQKMIEALHKGDLNAAQMYFQQVCNAESDEEKFDLAEELFSLGFLEETKILVEQLLTNYPNESELKVMLAETLVEMDSEEEALNELGHIKEGDPFYPRALLLMADLYQMQGLYEVSERKLLEAKGLNKDEPVIDFALGELYLEQGKFLESVRSYESLLKRNILEFAGINIHQRMAESLSAGGAFEEALTHYEKAVVQQEEINTLFGYGFTAFQAGLYERAIQQLEKVLELDKEYHSIYLILAKAYEHEEQLEKGLKTVQRGLEQDSFQKDLLFFGGKLALKSGDNTLAESYLREALALDPDYIEAALILNSLLLKEEKYEEVLEIVALVNQEGESVSQFLWDSAKAYYALEQFTEAKKQYKKAFIDLKDNDEFLEEYGYFLLEEGLQLEAKEIFQALQRRNPTNEEFMSLLERLEDPYEI</sequence>
<feature type="repeat" description="TPR" evidence="3">
    <location>
        <begin position="204"/>
        <end position="237"/>
    </location>
</feature>
<comment type="caution">
    <text evidence="4">The sequence shown here is derived from an EMBL/GenBank/DDBJ whole genome shotgun (WGS) entry which is preliminary data.</text>
</comment>
<name>A0ABU8HDC5_9BACI</name>
<evidence type="ECO:0000313" key="5">
    <source>
        <dbReference type="Proteomes" id="UP001312865"/>
    </source>
</evidence>
<keyword evidence="2 3" id="KW-0802">TPR repeat</keyword>
<evidence type="ECO:0000313" key="4">
    <source>
        <dbReference type="EMBL" id="MEI5907198.1"/>
    </source>
</evidence>
<organism evidence="4 5">
    <name type="scientific">Bacillus spongiae</name>
    <dbReference type="NCBI Taxonomy" id="2683610"/>
    <lineage>
        <taxon>Bacteria</taxon>
        <taxon>Bacillati</taxon>
        <taxon>Bacillota</taxon>
        <taxon>Bacilli</taxon>
        <taxon>Bacillales</taxon>
        <taxon>Bacillaceae</taxon>
        <taxon>Bacillus</taxon>
    </lineage>
</organism>
<accession>A0ABU8HDC5</accession>
<keyword evidence="1" id="KW-0677">Repeat</keyword>
<dbReference type="EMBL" id="JBBAXC010000006">
    <property type="protein sequence ID" value="MEI5907198.1"/>
    <property type="molecule type" value="Genomic_DNA"/>
</dbReference>
<proteinExistence type="predicted"/>
<evidence type="ECO:0000256" key="3">
    <source>
        <dbReference type="PROSITE-ProRule" id="PRU00339"/>
    </source>
</evidence>
<dbReference type="PROSITE" id="PS50005">
    <property type="entry name" value="TPR"/>
    <property type="match status" value="1"/>
</dbReference>
<dbReference type="InterPro" id="IPR019734">
    <property type="entry name" value="TPR_rpt"/>
</dbReference>
<evidence type="ECO:0000256" key="1">
    <source>
        <dbReference type="ARBA" id="ARBA00022737"/>
    </source>
</evidence>